<feature type="compositionally biased region" description="Polar residues" evidence="1">
    <location>
        <begin position="23"/>
        <end position="33"/>
    </location>
</feature>
<dbReference type="Proteomes" id="UP000277580">
    <property type="component" value="Unassembled WGS sequence"/>
</dbReference>
<reference evidence="2 3" key="1">
    <citation type="journal article" date="2018" name="Nat. Ecol. Evol.">
        <title>Pezizomycetes genomes reveal the molecular basis of ectomycorrhizal truffle lifestyle.</title>
        <authorList>
            <person name="Murat C."/>
            <person name="Payen T."/>
            <person name="Noel B."/>
            <person name="Kuo A."/>
            <person name="Morin E."/>
            <person name="Chen J."/>
            <person name="Kohler A."/>
            <person name="Krizsan K."/>
            <person name="Balestrini R."/>
            <person name="Da Silva C."/>
            <person name="Montanini B."/>
            <person name="Hainaut M."/>
            <person name="Levati E."/>
            <person name="Barry K.W."/>
            <person name="Belfiori B."/>
            <person name="Cichocki N."/>
            <person name="Clum A."/>
            <person name="Dockter R.B."/>
            <person name="Fauchery L."/>
            <person name="Guy J."/>
            <person name="Iotti M."/>
            <person name="Le Tacon F."/>
            <person name="Lindquist E.A."/>
            <person name="Lipzen A."/>
            <person name="Malagnac F."/>
            <person name="Mello A."/>
            <person name="Molinier V."/>
            <person name="Miyauchi S."/>
            <person name="Poulain J."/>
            <person name="Riccioni C."/>
            <person name="Rubini A."/>
            <person name="Sitrit Y."/>
            <person name="Splivallo R."/>
            <person name="Traeger S."/>
            <person name="Wang M."/>
            <person name="Zifcakova L."/>
            <person name="Wipf D."/>
            <person name="Zambonelli A."/>
            <person name="Paolocci F."/>
            <person name="Nowrousian M."/>
            <person name="Ottonello S."/>
            <person name="Baldrian P."/>
            <person name="Spatafora J.W."/>
            <person name="Henrissat B."/>
            <person name="Nagy L.G."/>
            <person name="Aury J.M."/>
            <person name="Wincker P."/>
            <person name="Grigoriev I.V."/>
            <person name="Bonfante P."/>
            <person name="Martin F.M."/>
        </authorList>
    </citation>
    <scope>NUCLEOTIDE SEQUENCE [LARGE SCALE GENOMIC DNA]</scope>
    <source>
        <strain evidence="2 3">CCBAS932</strain>
    </source>
</reference>
<name>A0A3N4KHA5_9PEZI</name>
<evidence type="ECO:0000256" key="1">
    <source>
        <dbReference type="SAM" id="MobiDB-lite"/>
    </source>
</evidence>
<feature type="compositionally biased region" description="Low complexity" evidence="1">
    <location>
        <begin position="37"/>
        <end position="71"/>
    </location>
</feature>
<dbReference type="InParanoid" id="A0A3N4KHA5"/>
<feature type="region of interest" description="Disordered" evidence="1">
    <location>
        <begin position="380"/>
        <end position="437"/>
    </location>
</feature>
<accession>A0A3N4KHA5</accession>
<dbReference type="OrthoDB" id="10414711at2759"/>
<keyword evidence="3" id="KW-1185">Reference proteome</keyword>
<organism evidence="2 3">
    <name type="scientific">Morchella conica CCBAS932</name>
    <dbReference type="NCBI Taxonomy" id="1392247"/>
    <lineage>
        <taxon>Eukaryota</taxon>
        <taxon>Fungi</taxon>
        <taxon>Dikarya</taxon>
        <taxon>Ascomycota</taxon>
        <taxon>Pezizomycotina</taxon>
        <taxon>Pezizomycetes</taxon>
        <taxon>Pezizales</taxon>
        <taxon>Morchellaceae</taxon>
        <taxon>Morchella</taxon>
    </lineage>
</organism>
<evidence type="ECO:0000313" key="2">
    <source>
        <dbReference type="EMBL" id="RPB09933.1"/>
    </source>
</evidence>
<dbReference type="AlphaFoldDB" id="A0A3N4KHA5"/>
<evidence type="ECO:0000313" key="3">
    <source>
        <dbReference type="Proteomes" id="UP000277580"/>
    </source>
</evidence>
<proteinExistence type="predicted"/>
<gene>
    <name evidence="2" type="ORF">P167DRAFT_593229</name>
</gene>
<sequence length="437" mass="49534">MRGSEDISLEVLDQDLSDPPRQPTSSPEESSVDSPGLSPVTSPELSSVSSPELSSLSSGELSSVSSKAVYSDSEDGFNWYNPRGIRNWRRGMHIRREDSDEEDEANGSFAKRREPSTSSEEEEDEFMSVREGKRPAPITNPIVPNRKRNFGDKAVGSRESSPENSDEGSRPADSIYRFATSHMDYCNAERLDYVYIYYRDPPRFLDFVHLLYVKHRVDGFKRIYRVKVILKGDFINFRVGRISCQYEWEKILKIMDEENLQAEVLYRTKEEESVIPTDSVSEVAIPEAAISEAVISKITMPEVTIPKASVPEVEQTDRSPILVTIDKFIEDTVKEIGTTKEAIRIKETADSVDQGFKMVKKLFQHSIKVIVGQVGENGFGQTVDQNHDQDIQQGPRRNLKRNADQLDEENVEEDVKQNVEQDKADASDIDHMEVDDI</sequence>
<feature type="region of interest" description="Disordered" evidence="1">
    <location>
        <begin position="97"/>
        <end position="172"/>
    </location>
</feature>
<dbReference type="EMBL" id="ML119147">
    <property type="protein sequence ID" value="RPB09933.1"/>
    <property type="molecule type" value="Genomic_DNA"/>
</dbReference>
<feature type="region of interest" description="Disordered" evidence="1">
    <location>
        <begin position="1"/>
        <end position="84"/>
    </location>
</feature>
<protein>
    <submittedName>
        <fullName evidence="2">Uncharacterized protein</fullName>
    </submittedName>
</protein>
<feature type="compositionally biased region" description="Basic and acidic residues" evidence="1">
    <location>
        <begin position="413"/>
        <end position="437"/>
    </location>
</feature>